<dbReference type="Pfam" id="PF07715">
    <property type="entry name" value="Plug"/>
    <property type="match status" value="1"/>
</dbReference>
<evidence type="ECO:0000256" key="8">
    <source>
        <dbReference type="ARBA" id="ARBA00023170"/>
    </source>
</evidence>
<evidence type="ECO:0000256" key="2">
    <source>
        <dbReference type="ARBA" id="ARBA00022448"/>
    </source>
</evidence>
<dbReference type="PANTHER" id="PTHR30069:SF29">
    <property type="entry name" value="HEMOGLOBIN AND HEMOGLOBIN-HAPTOGLOBIN-BINDING PROTEIN 1-RELATED"/>
    <property type="match status" value="1"/>
</dbReference>
<keyword evidence="6 11" id="KW-0798">TonB box</keyword>
<evidence type="ECO:0000256" key="1">
    <source>
        <dbReference type="ARBA" id="ARBA00004571"/>
    </source>
</evidence>
<dbReference type="InterPro" id="IPR012910">
    <property type="entry name" value="Plug_dom"/>
</dbReference>
<dbReference type="PROSITE" id="PS52016">
    <property type="entry name" value="TONB_DEPENDENT_REC_3"/>
    <property type="match status" value="1"/>
</dbReference>
<evidence type="ECO:0000313" key="15">
    <source>
        <dbReference type="EMBL" id="MCW3488268.1"/>
    </source>
</evidence>
<keyword evidence="9 10" id="KW-0998">Cell outer membrane</keyword>
<dbReference type="CDD" id="cd01347">
    <property type="entry name" value="ligand_gated_channel"/>
    <property type="match status" value="1"/>
</dbReference>
<sequence length="650" mass="72951">MHLKLYPALCLCLGLATAATAQDSSRISQLNGVTVTATKGPQKASETGKVVTILSRAYLEKNSGKTIAVILNEQAGLIINGAENTRGTIPGIYMRGASTENALVLIDGLPVNDASQISSSFDLNAITPDQVEKIEILRGSQSTLYGSNAVAGVINIITRQAGSKPFGLTANMGYGSYNDYQGGLSIHGRARRFSYLLGYKYEKTDGFSDAYDSTGKAGFDKDGFRQHSLFAKLGLQATSRWNLQYLFSMSDYHHALDDHNYTDDKDYNGQYKYLLNGISSKYTFNKGSWHVLYNYQRNKRNVRNDSTDVAPMTYAKYDETLFASQTHQLETYVNWDVTKEVRLIAGGVFTTSRIEQQNLTLSPRPGSQFVTNGISPDSSHASQISGYATMLLHPGNGFNLELGGRFNYHNLYGNNQTISINPSYLINQQHKVFINIASAYKIPSLYQLYVAGYGNRNLLPESTISYEAGYQASFRQPRLDLRITGFARDTRDLIIFYYDGATGYSQYRNADKQRAYGAELEATWNITSGLDLTMNYTFVDGRITQQLANNKDTSYYNLYRVPKHALHATLGYQVTPALYTSVTARYIGQRYETRTPMGDYYTLDWYGEYKFGNLLKIFTGLRNITNYQYFDVLGFNTRRFNFNTGIIFNL</sequence>
<evidence type="ECO:0000256" key="11">
    <source>
        <dbReference type="RuleBase" id="RU003357"/>
    </source>
</evidence>
<dbReference type="InterPro" id="IPR000531">
    <property type="entry name" value="Beta-barrel_TonB"/>
</dbReference>
<dbReference type="EMBL" id="JAPDNS010000002">
    <property type="protein sequence ID" value="MCW3488268.1"/>
    <property type="molecule type" value="Genomic_DNA"/>
</dbReference>
<evidence type="ECO:0000256" key="3">
    <source>
        <dbReference type="ARBA" id="ARBA00022452"/>
    </source>
</evidence>
<evidence type="ECO:0000256" key="10">
    <source>
        <dbReference type="PROSITE-ProRule" id="PRU01360"/>
    </source>
</evidence>
<keyword evidence="3 10" id="KW-1134">Transmembrane beta strand</keyword>
<protein>
    <submittedName>
        <fullName evidence="15">TonB-dependent receptor</fullName>
    </submittedName>
</protein>
<proteinExistence type="inferred from homology"/>
<keyword evidence="2 10" id="KW-0813">Transport</keyword>
<evidence type="ECO:0000259" key="14">
    <source>
        <dbReference type="Pfam" id="PF07715"/>
    </source>
</evidence>
<gene>
    <name evidence="15" type="ORF">OL497_30520</name>
</gene>
<evidence type="ECO:0000256" key="7">
    <source>
        <dbReference type="ARBA" id="ARBA00023136"/>
    </source>
</evidence>
<comment type="subcellular location">
    <subcellularLocation>
        <location evidence="1 10">Cell outer membrane</location>
        <topology evidence="1 10">Multi-pass membrane protein</topology>
    </subcellularLocation>
</comment>
<dbReference type="InterPro" id="IPR039426">
    <property type="entry name" value="TonB-dep_rcpt-like"/>
</dbReference>
<evidence type="ECO:0000256" key="9">
    <source>
        <dbReference type="ARBA" id="ARBA00023237"/>
    </source>
</evidence>
<dbReference type="InterPro" id="IPR036942">
    <property type="entry name" value="Beta-barrel_TonB_sf"/>
</dbReference>
<organism evidence="15 16">
    <name type="scientific">Chitinophaga nivalis</name>
    <dbReference type="NCBI Taxonomy" id="2991709"/>
    <lineage>
        <taxon>Bacteria</taxon>
        <taxon>Pseudomonadati</taxon>
        <taxon>Bacteroidota</taxon>
        <taxon>Chitinophagia</taxon>
        <taxon>Chitinophagales</taxon>
        <taxon>Chitinophagaceae</taxon>
        <taxon>Chitinophaga</taxon>
    </lineage>
</organism>
<name>A0ABT3IWB6_9BACT</name>
<feature type="chain" id="PRO_5046669076" evidence="12">
    <location>
        <begin position="22"/>
        <end position="650"/>
    </location>
</feature>
<keyword evidence="7 10" id="KW-0472">Membrane</keyword>
<evidence type="ECO:0000259" key="13">
    <source>
        <dbReference type="Pfam" id="PF00593"/>
    </source>
</evidence>
<dbReference type="Pfam" id="PF00593">
    <property type="entry name" value="TonB_dep_Rec_b-barrel"/>
    <property type="match status" value="1"/>
</dbReference>
<evidence type="ECO:0000256" key="4">
    <source>
        <dbReference type="ARBA" id="ARBA00022692"/>
    </source>
</evidence>
<feature type="domain" description="TonB-dependent receptor-like beta-barrel" evidence="13">
    <location>
        <begin position="259"/>
        <end position="624"/>
    </location>
</feature>
<feature type="domain" description="TonB-dependent receptor plug" evidence="14">
    <location>
        <begin position="45"/>
        <end position="153"/>
    </location>
</feature>
<evidence type="ECO:0000313" key="16">
    <source>
        <dbReference type="Proteomes" id="UP001207742"/>
    </source>
</evidence>
<evidence type="ECO:0000256" key="6">
    <source>
        <dbReference type="ARBA" id="ARBA00023077"/>
    </source>
</evidence>
<dbReference type="Gene3D" id="2.170.130.10">
    <property type="entry name" value="TonB-dependent receptor, plug domain"/>
    <property type="match status" value="1"/>
</dbReference>
<evidence type="ECO:0000256" key="5">
    <source>
        <dbReference type="ARBA" id="ARBA00022729"/>
    </source>
</evidence>
<keyword evidence="16" id="KW-1185">Reference proteome</keyword>
<keyword evidence="8 15" id="KW-0675">Receptor</keyword>
<evidence type="ECO:0000256" key="12">
    <source>
        <dbReference type="SAM" id="SignalP"/>
    </source>
</evidence>
<comment type="similarity">
    <text evidence="10 11">Belongs to the TonB-dependent receptor family.</text>
</comment>
<dbReference type="Gene3D" id="2.40.170.20">
    <property type="entry name" value="TonB-dependent receptor, beta-barrel domain"/>
    <property type="match status" value="1"/>
</dbReference>
<feature type="signal peptide" evidence="12">
    <location>
        <begin position="1"/>
        <end position="21"/>
    </location>
</feature>
<dbReference type="RefSeq" id="WP_264735072.1">
    <property type="nucleotide sequence ID" value="NZ_JAPDNR010000001.1"/>
</dbReference>
<dbReference type="InterPro" id="IPR037066">
    <property type="entry name" value="Plug_dom_sf"/>
</dbReference>
<keyword evidence="4 10" id="KW-0812">Transmembrane</keyword>
<dbReference type="Proteomes" id="UP001207742">
    <property type="component" value="Unassembled WGS sequence"/>
</dbReference>
<accession>A0ABT3IWB6</accession>
<keyword evidence="5 12" id="KW-0732">Signal</keyword>
<dbReference type="PANTHER" id="PTHR30069">
    <property type="entry name" value="TONB-DEPENDENT OUTER MEMBRANE RECEPTOR"/>
    <property type="match status" value="1"/>
</dbReference>
<comment type="caution">
    <text evidence="15">The sequence shown here is derived from an EMBL/GenBank/DDBJ whole genome shotgun (WGS) entry which is preliminary data.</text>
</comment>
<reference evidence="15 16" key="1">
    <citation type="submission" date="2022-10" db="EMBL/GenBank/DDBJ databases">
        <title>Chitinophaga nivalis PC15 sp. nov., isolated from Pyeongchang county, South Korea.</title>
        <authorList>
            <person name="Trinh H.N."/>
        </authorList>
    </citation>
    <scope>NUCLEOTIDE SEQUENCE [LARGE SCALE GENOMIC DNA]</scope>
    <source>
        <strain evidence="15 16">PC14</strain>
    </source>
</reference>
<dbReference type="SUPFAM" id="SSF56935">
    <property type="entry name" value="Porins"/>
    <property type="match status" value="1"/>
</dbReference>